<gene>
    <name evidence="1" type="ORF">DVH21_08535</name>
</gene>
<dbReference type="InterPro" id="IPR037883">
    <property type="entry name" value="Knr4/Smi1-like_sf"/>
</dbReference>
<protein>
    <submittedName>
        <fullName evidence="1">Uncharacterized protein</fullName>
    </submittedName>
</protein>
<evidence type="ECO:0000313" key="1">
    <source>
        <dbReference type="EMBL" id="AXH89970.1"/>
    </source>
</evidence>
<proteinExistence type="predicted"/>
<reference evidence="1 2" key="2">
    <citation type="submission" date="2018-08" db="EMBL/GenBank/DDBJ databases">
        <title>Streptomyces kandeliansis sp. nov., an endophytic bacterium isolated from mangrove plant.</title>
        <authorList>
            <person name="Wang R."/>
        </authorList>
    </citation>
    <scope>NUCLEOTIDE SEQUENCE [LARGE SCALE GENOMIC DNA]</scope>
    <source>
        <strain evidence="2">H14(2018)</strain>
    </source>
</reference>
<reference evidence="1 2" key="1">
    <citation type="submission" date="2018-07" db="EMBL/GenBank/DDBJ databases">
        <authorList>
            <person name="Ye Y."/>
        </authorList>
    </citation>
    <scope>NUCLEOTIDE SEQUENCE [LARGE SCALE GENOMIC DNA]</scope>
    <source>
        <strain evidence="2">H14(2018)</strain>
    </source>
</reference>
<dbReference type="EMBL" id="CP031263">
    <property type="protein sequence ID" value="AXH89970.1"/>
    <property type="molecule type" value="Genomic_DNA"/>
</dbReference>
<sequence>MTPNASPTVDRLAGLFDWDGATETEIDWTALTEAAGHPFPEDYRRFVERFPHGSIGFLEVLHPSDWGVPEFLRYARNWHHVMNKRAECTGGFPYHFGTSPGDLRVWGAVNFDYLLCWHLDDGPPEQWPTVVCDTALIDPPEPYAGTATALLVEIAELRNPVPVIGYVTEIDGVPFRLVRHE</sequence>
<organism evidence="1 2">
    <name type="scientific">Micromonospora aurantiaca</name>
    <name type="common">nom. illeg.</name>
    <dbReference type="NCBI Taxonomy" id="47850"/>
    <lineage>
        <taxon>Bacteria</taxon>
        <taxon>Bacillati</taxon>
        <taxon>Actinomycetota</taxon>
        <taxon>Actinomycetes</taxon>
        <taxon>Micromonosporales</taxon>
        <taxon>Micromonosporaceae</taxon>
        <taxon>Micromonospora</taxon>
    </lineage>
</organism>
<dbReference type="SUPFAM" id="SSF160631">
    <property type="entry name" value="SMI1/KNR4-like"/>
    <property type="match status" value="1"/>
</dbReference>
<name>A0A3M9KN46_9ACTN</name>
<accession>A0A3M9KN46</accession>
<dbReference type="RefSeq" id="WP_013473378.1">
    <property type="nucleotide sequence ID" value="NZ_CBDRJL010000027.1"/>
</dbReference>
<dbReference type="Proteomes" id="UP000253958">
    <property type="component" value="Chromosome"/>
</dbReference>
<dbReference type="AlphaFoldDB" id="A0A3M9KN46"/>
<evidence type="ECO:0000313" key="2">
    <source>
        <dbReference type="Proteomes" id="UP000253958"/>
    </source>
</evidence>